<reference evidence="2 3" key="1">
    <citation type="journal article" date="2016" name="Nat. Commun.">
        <title>Thousands of microbial genomes shed light on interconnected biogeochemical processes in an aquifer system.</title>
        <authorList>
            <person name="Anantharaman K."/>
            <person name="Brown C.T."/>
            <person name="Hug L.A."/>
            <person name="Sharon I."/>
            <person name="Castelle C.J."/>
            <person name="Probst A.J."/>
            <person name="Thomas B.C."/>
            <person name="Singh A."/>
            <person name="Wilkins M.J."/>
            <person name="Karaoz U."/>
            <person name="Brodie E.L."/>
            <person name="Williams K.H."/>
            <person name="Hubbard S.S."/>
            <person name="Banfield J.F."/>
        </authorList>
    </citation>
    <scope>NUCLEOTIDE SEQUENCE [LARGE SCALE GENOMIC DNA]</scope>
</reference>
<proteinExistence type="predicted"/>
<comment type="caution">
    <text evidence="2">The sequence shown here is derived from an EMBL/GenBank/DDBJ whole genome shotgun (WGS) entry which is preliminary data.</text>
</comment>
<sequence length="139" mass="15287">MNLKLKSFAIFLSAFLGLLLVNIAIVAILSRSLDFALEQFLSLKLFLIPIALGFGLQALLYSLIKEKNSLMIMGSGSMNTGTMIACCAHHAADIFPFLAIGGISAFFVSTQKYLLAGALVLNWLIVIYLYRKLIKLRNL</sequence>
<protein>
    <submittedName>
        <fullName evidence="2">Uncharacterized protein</fullName>
    </submittedName>
</protein>
<feature type="transmembrane region" description="Helical" evidence="1">
    <location>
        <begin position="7"/>
        <end position="29"/>
    </location>
</feature>
<evidence type="ECO:0000313" key="3">
    <source>
        <dbReference type="Proteomes" id="UP000178127"/>
    </source>
</evidence>
<organism evidence="2 3">
    <name type="scientific">candidate division WWE3 bacterium RIFCSPHIGHO2_02_FULL_38_14</name>
    <dbReference type="NCBI Taxonomy" id="1802620"/>
    <lineage>
        <taxon>Bacteria</taxon>
        <taxon>Katanobacteria</taxon>
    </lineage>
</organism>
<feature type="transmembrane region" description="Helical" evidence="1">
    <location>
        <begin position="113"/>
        <end position="130"/>
    </location>
</feature>
<keyword evidence="1" id="KW-0812">Transmembrane</keyword>
<dbReference type="AlphaFoldDB" id="A0A1F4V7W3"/>
<name>A0A1F4V7W3_UNCKA</name>
<gene>
    <name evidence="2" type="ORF">A3D91_02585</name>
</gene>
<dbReference type="STRING" id="1802620.A3D91_02585"/>
<evidence type="ECO:0000256" key="1">
    <source>
        <dbReference type="SAM" id="Phobius"/>
    </source>
</evidence>
<dbReference type="Proteomes" id="UP000178127">
    <property type="component" value="Unassembled WGS sequence"/>
</dbReference>
<accession>A0A1F4V7W3</accession>
<keyword evidence="1" id="KW-0472">Membrane</keyword>
<keyword evidence="1" id="KW-1133">Transmembrane helix</keyword>
<feature type="transmembrane region" description="Helical" evidence="1">
    <location>
        <begin position="41"/>
        <end position="64"/>
    </location>
</feature>
<evidence type="ECO:0000313" key="2">
    <source>
        <dbReference type="EMBL" id="OGC53278.1"/>
    </source>
</evidence>
<feature type="transmembrane region" description="Helical" evidence="1">
    <location>
        <begin position="84"/>
        <end position="107"/>
    </location>
</feature>
<dbReference type="EMBL" id="MEVD01000015">
    <property type="protein sequence ID" value="OGC53278.1"/>
    <property type="molecule type" value="Genomic_DNA"/>
</dbReference>